<evidence type="ECO:0000256" key="1">
    <source>
        <dbReference type="SAM" id="MobiDB-lite"/>
    </source>
</evidence>
<dbReference type="AlphaFoldDB" id="A0A9P5SW26"/>
<dbReference type="Proteomes" id="UP000696485">
    <property type="component" value="Unassembled WGS sequence"/>
</dbReference>
<gene>
    <name evidence="2" type="ORF">BG006_003321</name>
</gene>
<comment type="caution">
    <text evidence="2">The sequence shown here is derived from an EMBL/GenBank/DDBJ whole genome shotgun (WGS) entry which is preliminary data.</text>
</comment>
<keyword evidence="3" id="KW-1185">Reference proteome</keyword>
<dbReference type="EMBL" id="JAAAUY010000019">
    <property type="protein sequence ID" value="KAF9337686.1"/>
    <property type="molecule type" value="Genomic_DNA"/>
</dbReference>
<name>A0A9P5SW26_9FUNG</name>
<organism evidence="2 3">
    <name type="scientific">Podila minutissima</name>
    <dbReference type="NCBI Taxonomy" id="64525"/>
    <lineage>
        <taxon>Eukaryota</taxon>
        <taxon>Fungi</taxon>
        <taxon>Fungi incertae sedis</taxon>
        <taxon>Mucoromycota</taxon>
        <taxon>Mortierellomycotina</taxon>
        <taxon>Mortierellomycetes</taxon>
        <taxon>Mortierellales</taxon>
        <taxon>Mortierellaceae</taxon>
        <taxon>Podila</taxon>
    </lineage>
</organism>
<feature type="region of interest" description="Disordered" evidence="1">
    <location>
        <begin position="663"/>
        <end position="685"/>
    </location>
</feature>
<evidence type="ECO:0000313" key="2">
    <source>
        <dbReference type="EMBL" id="KAF9337686.1"/>
    </source>
</evidence>
<proteinExistence type="predicted"/>
<sequence>MANLQTFSMRQEDCNMDPGNIHSEPEFAAKMTNGALISGGRCDNDQCSVLMEQEPEQESLSFTAPPASLGLLMDVDHAADMSRSKSPKRPLFDDDEHLRNHKHPMYSSYRDDINDGSKTDMEEVRRSFEVVDLPSCNNGYEDVEDGLAAAQKGSGFDFKLILTNNKGLTDSPYPRFFIVLPGSDPQNYRLYFLCEGTEGCDGSHEHDLRYLSKHEGYPLLNLEKFIDGYGKYVWHVMRAIEHKASTMDAVYASRFQNGLEFIASKASQQQVGHVGELSQERLRHLQTYFDNKDEDSISLLYRIISPDNGVRWVCTEHYRHSYSETVAKTFNTIVDVNSGTFDTRKGIVDITLRTSVLRKEFIDNFRLVDNIYELHLRLPSNTPLRDLNQFQAALVESSVVSLHLAFIPSSTIAEDATFANSKANIVARIMCNRNLEKVSFSKLSHFLSNAAQIQEDLSHLKVLALDTLDVNREITKLAELLSKCTELKEFYLECLGESVDGALAEIYKGIEPSVRKLSLTDLRISCDWDSEVVFNYTRTERDVVNFTVDLVGRSFAQQDHFVHAFWSRIRKLRITSDILAEQRLNLNHLKKFVEDADSLSDLELSCPAMEFIWTLQEVTSMFKLRNEAVNRKIKRPKSCSLRLTDSQKHDYPTKENYLFAPDFLKQGAGGNNPSRSIDRQEEQQKQDISIYLPTKIDASSFFKFARELNLASLGPHLRSFTMPPKLHSSEVQLLESAIRSGPGLDEFSLAISSVKDRKSWTHISRITRKSQEKTPPSEIKVALDLECDPGPHKDFVRIHLPAITSLWCTSPNLEAWFQSFDDSGTDLKRLTELLLMFQYPQMAIKGQLLTWNGVKHMARFLSRCIGLQQLHLIDYPLDPLAWEIILEAINFEALTEISFTGSNFGAGQINTFLKRISKPVTPKEVPVVQDTSAIASCASGSGQPQGPLDKGKMPQSDVEMTPAIQEIPKKPAPTLLVTFSHLGMSETAKMELSHEIAHQRSLQHCSIRFQ</sequence>
<evidence type="ECO:0000313" key="3">
    <source>
        <dbReference type="Proteomes" id="UP000696485"/>
    </source>
</evidence>
<feature type="compositionally biased region" description="Basic and acidic residues" evidence="1">
    <location>
        <begin position="676"/>
        <end position="685"/>
    </location>
</feature>
<accession>A0A9P5SW26</accession>
<protein>
    <submittedName>
        <fullName evidence="2">Uncharacterized protein</fullName>
    </submittedName>
</protein>
<reference evidence="2" key="1">
    <citation type="journal article" date="2020" name="Fungal Divers.">
        <title>Resolving the Mortierellaceae phylogeny through synthesis of multi-gene phylogenetics and phylogenomics.</title>
        <authorList>
            <person name="Vandepol N."/>
            <person name="Liber J."/>
            <person name="Desiro A."/>
            <person name="Na H."/>
            <person name="Kennedy M."/>
            <person name="Barry K."/>
            <person name="Grigoriev I.V."/>
            <person name="Miller A.N."/>
            <person name="O'Donnell K."/>
            <person name="Stajich J.E."/>
            <person name="Bonito G."/>
        </authorList>
    </citation>
    <scope>NUCLEOTIDE SEQUENCE</scope>
    <source>
        <strain evidence="2">NVP1</strain>
    </source>
</reference>
<dbReference type="SUPFAM" id="SSF52047">
    <property type="entry name" value="RNI-like"/>
    <property type="match status" value="1"/>
</dbReference>